<accession>A0A9P9HR83</accession>
<dbReference type="GO" id="GO:0048038">
    <property type="term" value="F:quinone binding"/>
    <property type="evidence" value="ECO:0007669"/>
    <property type="project" value="InterPro"/>
</dbReference>
<feature type="domain" description="Copper amine oxidase catalytic" evidence="3">
    <location>
        <begin position="19"/>
        <end position="103"/>
    </location>
</feature>
<organism evidence="4 5">
    <name type="scientific">Fusarium redolens</name>
    <dbReference type="NCBI Taxonomy" id="48865"/>
    <lineage>
        <taxon>Eukaryota</taxon>
        <taxon>Fungi</taxon>
        <taxon>Dikarya</taxon>
        <taxon>Ascomycota</taxon>
        <taxon>Pezizomycotina</taxon>
        <taxon>Sordariomycetes</taxon>
        <taxon>Hypocreomycetidae</taxon>
        <taxon>Hypocreales</taxon>
        <taxon>Nectriaceae</taxon>
        <taxon>Fusarium</taxon>
        <taxon>Fusarium redolens species complex</taxon>
    </lineage>
</organism>
<dbReference type="AlphaFoldDB" id="A0A9P9HR83"/>
<keyword evidence="2" id="KW-0732">Signal</keyword>
<feature type="chain" id="PRO_5040189917" description="Copper amine oxidase catalytic domain-containing protein" evidence="2">
    <location>
        <begin position="21"/>
        <end position="109"/>
    </location>
</feature>
<feature type="compositionally biased region" description="Basic and acidic residues" evidence="1">
    <location>
        <begin position="53"/>
        <end position="74"/>
    </location>
</feature>
<dbReference type="OrthoDB" id="5379943at2759"/>
<dbReference type="Pfam" id="PF01179">
    <property type="entry name" value="Cu_amine_oxid"/>
    <property type="match status" value="1"/>
</dbReference>
<gene>
    <name evidence="4" type="ORF">BKA55DRAFT_536338</name>
</gene>
<dbReference type="GO" id="GO:0008131">
    <property type="term" value="F:primary methylamine oxidase activity"/>
    <property type="evidence" value="ECO:0007669"/>
    <property type="project" value="InterPro"/>
</dbReference>
<sequence>MILRMRIVWLLQEPLWGTQCLVHRVSDGELWAADEFTNQSKAEVGGVSDMVKRGDRLTDEQGKPKTTDEIEDRKQGRRSSPVMWVLFGLTHNTRVEDWPAMFVLGSPDA</sequence>
<dbReference type="InterPro" id="IPR015798">
    <property type="entry name" value="Cu_amine_oxidase_C"/>
</dbReference>
<keyword evidence="5" id="KW-1185">Reference proteome</keyword>
<evidence type="ECO:0000256" key="1">
    <source>
        <dbReference type="SAM" id="MobiDB-lite"/>
    </source>
</evidence>
<dbReference type="Proteomes" id="UP000720189">
    <property type="component" value="Unassembled WGS sequence"/>
</dbReference>
<dbReference type="InterPro" id="IPR036460">
    <property type="entry name" value="Cu_amine_oxidase_C_sf"/>
</dbReference>
<dbReference type="SUPFAM" id="SSF49998">
    <property type="entry name" value="Amine oxidase catalytic domain"/>
    <property type="match status" value="1"/>
</dbReference>
<dbReference type="GO" id="GO:0005507">
    <property type="term" value="F:copper ion binding"/>
    <property type="evidence" value="ECO:0007669"/>
    <property type="project" value="InterPro"/>
</dbReference>
<evidence type="ECO:0000259" key="3">
    <source>
        <dbReference type="Pfam" id="PF01179"/>
    </source>
</evidence>
<feature type="region of interest" description="Disordered" evidence="1">
    <location>
        <begin position="53"/>
        <end position="78"/>
    </location>
</feature>
<name>A0A9P9HR83_FUSRE</name>
<protein>
    <recommendedName>
        <fullName evidence="3">Copper amine oxidase catalytic domain-containing protein</fullName>
    </recommendedName>
</protein>
<dbReference type="GO" id="GO:0009308">
    <property type="term" value="P:amine metabolic process"/>
    <property type="evidence" value="ECO:0007669"/>
    <property type="project" value="InterPro"/>
</dbReference>
<proteinExistence type="predicted"/>
<feature type="signal peptide" evidence="2">
    <location>
        <begin position="1"/>
        <end position="20"/>
    </location>
</feature>
<comment type="caution">
    <text evidence="4">The sequence shown here is derived from an EMBL/GenBank/DDBJ whole genome shotgun (WGS) entry which is preliminary data.</text>
</comment>
<dbReference type="RefSeq" id="XP_046053214.1">
    <property type="nucleotide sequence ID" value="XM_046189813.1"/>
</dbReference>
<reference evidence="4" key="1">
    <citation type="journal article" date="2021" name="Nat. Commun.">
        <title>Genetic determinants of endophytism in the Arabidopsis root mycobiome.</title>
        <authorList>
            <person name="Mesny F."/>
            <person name="Miyauchi S."/>
            <person name="Thiergart T."/>
            <person name="Pickel B."/>
            <person name="Atanasova L."/>
            <person name="Karlsson M."/>
            <person name="Huettel B."/>
            <person name="Barry K.W."/>
            <person name="Haridas S."/>
            <person name="Chen C."/>
            <person name="Bauer D."/>
            <person name="Andreopoulos W."/>
            <person name="Pangilinan J."/>
            <person name="LaButti K."/>
            <person name="Riley R."/>
            <person name="Lipzen A."/>
            <person name="Clum A."/>
            <person name="Drula E."/>
            <person name="Henrissat B."/>
            <person name="Kohler A."/>
            <person name="Grigoriev I.V."/>
            <person name="Martin F.M."/>
            <person name="Hacquard S."/>
        </authorList>
    </citation>
    <scope>NUCLEOTIDE SEQUENCE</scope>
    <source>
        <strain evidence="4">MPI-CAGE-AT-0023</strain>
    </source>
</reference>
<evidence type="ECO:0000313" key="4">
    <source>
        <dbReference type="EMBL" id="KAH7261337.1"/>
    </source>
</evidence>
<evidence type="ECO:0000313" key="5">
    <source>
        <dbReference type="Proteomes" id="UP000720189"/>
    </source>
</evidence>
<evidence type="ECO:0000256" key="2">
    <source>
        <dbReference type="SAM" id="SignalP"/>
    </source>
</evidence>
<dbReference type="EMBL" id="JAGMUX010000004">
    <property type="protein sequence ID" value="KAH7261337.1"/>
    <property type="molecule type" value="Genomic_DNA"/>
</dbReference>
<dbReference type="Gene3D" id="2.70.98.20">
    <property type="entry name" value="Copper amine oxidase, catalytic domain"/>
    <property type="match status" value="1"/>
</dbReference>
<dbReference type="GeneID" id="70219767"/>